<keyword evidence="2" id="KW-1185">Reference proteome</keyword>
<accession>E9FXM7</accession>
<organism evidence="1 2">
    <name type="scientific">Daphnia pulex</name>
    <name type="common">Water flea</name>
    <dbReference type="NCBI Taxonomy" id="6669"/>
    <lineage>
        <taxon>Eukaryota</taxon>
        <taxon>Metazoa</taxon>
        <taxon>Ecdysozoa</taxon>
        <taxon>Arthropoda</taxon>
        <taxon>Crustacea</taxon>
        <taxon>Branchiopoda</taxon>
        <taxon>Diplostraca</taxon>
        <taxon>Cladocera</taxon>
        <taxon>Anomopoda</taxon>
        <taxon>Daphniidae</taxon>
        <taxon>Daphnia</taxon>
    </lineage>
</organism>
<dbReference type="EMBL" id="GL732526">
    <property type="protein sequence ID" value="EFX88117.1"/>
    <property type="molecule type" value="Genomic_DNA"/>
</dbReference>
<evidence type="ECO:0000313" key="1">
    <source>
        <dbReference type="EMBL" id="EFX88117.1"/>
    </source>
</evidence>
<name>E9FXM7_DAPPU</name>
<dbReference type="Proteomes" id="UP000000305">
    <property type="component" value="Unassembled WGS sequence"/>
</dbReference>
<dbReference type="AlphaFoldDB" id="E9FXM7"/>
<gene>
    <name evidence="1" type="ORF">DAPPUDRAFT_311696</name>
</gene>
<proteinExistence type="predicted"/>
<dbReference type="InParanoid" id="E9FXM7"/>
<dbReference type="HOGENOM" id="CLU_2656985_0_0_1"/>
<protein>
    <submittedName>
        <fullName evidence="1">Uncharacterized protein</fullName>
    </submittedName>
</protein>
<sequence>MTRETKYPAILSNKALTAENLEFLVGVQGNQSDSSHCQLLAADANSDFSPTIIILLGVEISGEMSCGPFAINHEVP</sequence>
<reference evidence="1 2" key="1">
    <citation type="journal article" date="2011" name="Science">
        <title>The ecoresponsive genome of Daphnia pulex.</title>
        <authorList>
            <person name="Colbourne J.K."/>
            <person name="Pfrender M.E."/>
            <person name="Gilbert D."/>
            <person name="Thomas W.K."/>
            <person name="Tucker A."/>
            <person name="Oakley T.H."/>
            <person name="Tokishita S."/>
            <person name="Aerts A."/>
            <person name="Arnold G.J."/>
            <person name="Basu M.K."/>
            <person name="Bauer D.J."/>
            <person name="Caceres C.E."/>
            <person name="Carmel L."/>
            <person name="Casola C."/>
            <person name="Choi J.H."/>
            <person name="Detter J.C."/>
            <person name="Dong Q."/>
            <person name="Dusheyko S."/>
            <person name="Eads B.D."/>
            <person name="Frohlich T."/>
            <person name="Geiler-Samerotte K.A."/>
            <person name="Gerlach D."/>
            <person name="Hatcher P."/>
            <person name="Jogdeo S."/>
            <person name="Krijgsveld J."/>
            <person name="Kriventseva E.V."/>
            <person name="Kultz D."/>
            <person name="Laforsch C."/>
            <person name="Lindquist E."/>
            <person name="Lopez J."/>
            <person name="Manak J.R."/>
            <person name="Muller J."/>
            <person name="Pangilinan J."/>
            <person name="Patwardhan R.P."/>
            <person name="Pitluck S."/>
            <person name="Pritham E.J."/>
            <person name="Rechtsteiner A."/>
            <person name="Rho M."/>
            <person name="Rogozin I.B."/>
            <person name="Sakarya O."/>
            <person name="Salamov A."/>
            <person name="Schaack S."/>
            <person name="Shapiro H."/>
            <person name="Shiga Y."/>
            <person name="Skalitzky C."/>
            <person name="Smith Z."/>
            <person name="Souvorov A."/>
            <person name="Sung W."/>
            <person name="Tang Z."/>
            <person name="Tsuchiya D."/>
            <person name="Tu H."/>
            <person name="Vos H."/>
            <person name="Wang M."/>
            <person name="Wolf Y.I."/>
            <person name="Yamagata H."/>
            <person name="Yamada T."/>
            <person name="Ye Y."/>
            <person name="Shaw J.R."/>
            <person name="Andrews J."/>
            <person name="Crease T.J."/>
            <person name="Tang H."/>
            <person name="Lucas S.M."/>
            <person name="Robertson H.M."/>
            <person name="Bork P."/>
            <person name="Koonin E.V."/>
            <person name="Zdobnov E.M."/>
            <person name="Grigoriev I.V."/>
            <person name="Lynch M."/>
            <person name="Boore J.L."/>
        </authorList>
    </citation>
    <scope>NUCLEOTIDE SEQUENCE [LARGE SCALE GENOMIC DNA]</scope>
</reference>
<dbReference type="KEGG" id="dpx:DAPPUDRAFT_311696"/>
<evidence type="ECO:0000313" key="2">
    <source>
        <dbReference type="Proteomes" id="UP000000305"/>
    </source>
</evidence>